<dbReference type="GO" id="GO:0008684">
    <property type="term" value="F:2-oxopent-4-enoate hydratase activity"/>
    <property type="evidence" value="ECO:0007669"/>
    <property type="project" value="TreeGrafter"/>
</dbReference>
<feature type="domain" description="Fumarylacetoacetase-like C-terminal" evidence="2">
    <location>
        <begin position="99"/>
        <end position="270"/>
    </location>
</feature>
<evidence type="ECO:0000259" key="2">
    <source>
        <dbReference type="Pfam" id="PF01557"/>
    </source>
</evidence>
<evidence type="ECO:0000256" key="1">
    <source>
        <dbReference type="ARBA" id="ARBA00023239"/>
    </source>
</evidence>
<evidence type="ECO:0000313" key="3">
    <source>
        <dbReference type="EMBL" id="OBJ42245.1"/>
    </source>
</evidence>
<dbReference type="PANTHER" id="PTHR30143">
    <property type="entry name" value="ACID HYDRATASE"/>
    <property type="match status" value="1"/>
</dbReference>
<dbReference type="Pfam" id="PF01557">
    <property type="entry name" value="FAA_hydrolase"/>
    <property type="match status" value="1"/>
</dbReference>
<dbReference type="InterPro" id="IPR011234">
    <property type="entry name" value="Fumarylacetoacetase-like_C"/>
</dbReference>
<evidence type="ECO:0000313" key="4">
    <source>
        <dbReference type="Proteomes" id="UP000093898"/>
    </source>
</evidence>
<reference evidence="4" key="1">
    <citation type="submission" date="2016-06" db="EMBL/GenBank/DDBJ databases">
        <authorList>
            <person name="Sutton G."/>
            <person name="Brinkac L."/>
            <person name="Sanka R."/>
            <person name="Adams M."/>
            <person name="Lau E."/>
            <person name="Garcia-Basteiro A."/>
            <person name="Lopez-Varela E."/>
            <person name="Palencia S."/>
        </authorList>
    </citation>
    <scope>NUCLEOTIDE SEQUENCE [LARGE SCALE GENOMIC DNA]</scope>
    <source>
        <strain evidence="4">1127319.6</strain>
    </source>
</reference>
<dbReference type="InterPro" id="IPR050772">
    <property type="entry name" value="Hydratase-Decarb/MhpD_sf"/>
</dbReference>
<dbReference type="Proteomes" id="UP000093898">
    <property type="component" value="Unassembled WGS sequence"/>
</dbReference>
<keyword evidence="1" id="KW-0456">Lyase</keyword>
<accession>A0A1A3H2H1</accession>
<protein>
    <submittedName>
        <fullName evidence="3">2-keto-4-pentenoate hydratase</fullName>
    </submittedName>
</protein>
<proteinExistence type="predicted"/>
<comment type="caution">
    <text evidence="3">The sequence shown here is derived from an EMBL/GenBank/DDBJ whole genome shotgun (WGS) entry which is preliminary data.</text>
</comment>
<dbReference type="PANTHER" id="PTHR30143:SF0">
    <property type="entry name" value="2-KETO-4-PENTENOATE HYDRATASE"/>
    <property type="match status" value="1"/>
</dbReference>
<dbReference type="EMBL" id="LZLC01000107">
    <property type="protein sequence ID" value="OBJ42245.1"/>
    <property type="molecule type" value="Genomic_DNA"/>
</dbReference>
<dbReference type="GO" id="GO:0005737">
    <property type="term" value="C:cytoplasm"/>
    <property type="evidence" value="ECO:0007669"/>
    <property type="project" value="TreeGrafter"/>
</dbReference>
<gene>
    <name evidence="3" type="ORF">A5630_21290</name>
</gene>
<organism evidence="3 4">
    <name type="scientific">Mycolicibacterium mucogenicum</name>
    <name type="common">Mycobacterium mucogenicum</name>
    <dbReference type="NCBI Taxonomy" id="56689"/>
    <lineage>
        <taxon>Bacteria</taxon>
        <taxon>Bacillati</taxon>
        <taxon>Actinomycetota</taxon>
        <taxon>Actinomycetes</taxon>
        <taxon>Mycobacteriales</taxon>
        <taxon>Mycobacteriaceae</taxon>
        <taxon>Mycolicibacterium</taxon>
    </lineage>
</organism>
<dbReference type="SUPFAM" id="SSF56529">
    <property type="entry name" value="FAH"/>
    <property type="match status" value="1"/>
</dbReference>
<dbReference type="InterPro" id="IPR036663">
    <property type="entry name" value="Fumarylacetoacetase_C_sf"/>
</dbReference>
<dbReference type="Gene3D" id="3.90.850.10">
    <property type="entry name" value="Fumarylacetoacetase-like, C-terminal domain"/>
    <property type="match status" value="1"/>
</dbReference>
<name>A0A1A3H2H1_MYCMU</name>
<dbReference type="AlphaFoldDB" id="A0A1A3H2H1"/>
<sequence>MSEQAVPDPPTKGSKSAIDEAARRLMEASSTSTPCPPVRDLIGFDDISAAYAVQQVLLEARSTSGAMPIGRKIGLTSPAVQRQLGVDTPDLGILFDDMAYQAGASLPIDNFLQPRVEAEIAFVLRADLIHGPLDTAQIRDAVAYATAALEFCDSRIVDWDITFGDTVADNASAGAYVLGDARRSLEDFEPREVAMVMTVNGTEVSRGRGSDCLGDPLNAVMWLARQARELGSPLRAGEVVLSGALGPMAAVAAGDIVEASITGFDSISATLSRVAE</sequence>